<evidence type="ECO:0000256" key="9">
    <source>
        <dbReference type="ARBA" id="ARBA00032873"/>
    </source>
</evidence>
<evidence type="ECO:0000256" key="4">
    <source>
        <dbReference type="ARBA" id="ARBA00022842"/>
    </source>
</evidence>
<evidence type="ECO:0000256" key="10">
    <source>
        <dbReference type="ARBA" id="ARBA00033096"/>
    </source>
</evidence>
<evidence type="ECO:0000256" key="6">
    <source>
        <dbReference type="ARBA" id="ARBA00032380"/>
    </source>
</evidence>
<dbReference type="Gene3D" id="1.10.600.10">
    <property type="entry name" value="Farnesyl Diphosphate Synthase"/>
    <property type="match status" value="1"/>
</dbReference>
<evidence type="ECO:0000256" key="8">
    <source>
        <dbReference type="ARBA" id="ARBA00032448"/>
    </source>
</evidence>
<gene>
    <name evidence="12" type="ORF">D9611_013757</name>
</gene>
<dbReference type="InterPro" id="IPR008949">
    <property type="entry name" value="Isoprenoid_synthase_dom_sf"/>
</dbReference>
<evidence type="ECO:0000256" key="1">
    <source>
        <dbReference type="ARBA" id="ARBA00001946"/>
    </source>
</evidence>
<protein>
    <recommendedName>
        <fullName evidence="9">(2E,6E)-farnesyl diphosphate synthase</fullName>
    </recommendedName>
    <alternativeName>
        <fullName evidence="8">Dimethylallyltranstransferase</fullName>
    </alternativeName>
    <alternativeName>
        <fullName evidence="7">Farnesyl diphosphate synthase</fullName>
    </alternativeName>
    <alternativeName>
        <fullName evidence="5">Farnesyltranstransferase</fullName>
    </alternativeName>
    <alternativeName>
        <fullName evidence="10">Geranylgeranyl diphosphate synthase</fullName>
    </alternativeName>
    <alternativeName>
        <fullName evidence="6">Geranyltranstransferase</fullName>
    </alternativeName>
</protein>
<dbReference type="GO" id="GO:0046872">
    <property type="term" value="F:metal ion binding"/>
    <property type="evidence" value="ECO:0007669"/>
    <property type="project" value="UniProtKB-KW"/>
</dbReference>
<proteinExistence type="inferred from homology"/>
<keyword evidence="4" id="KW-0460">Magnesium</keyword>
<evidence type="ECO:0000256" key="5">
    <source>
        <dbReference type="ARBA" id="ARBA00032052"/>
    </source>
</evidence>
<name>A0A8H5BCA8_9AGAR</name>
<organism evidence="12 13">
    <name type="scientific">Ephemerocybe angulata</name>
    <dbReference type="NCBI Taxonomy" id="980116"/>
    <lineage>
        <taxon>Eukaryota</taxon>
        <taxon>Fungi</taxon>
        <taxon>Dikarya</taxon>
        <taxon>Basidiomycota</taxon>
        <taxon>Agaricomycotina</taxon>
        <taxon>Agaricomycetes</taxon>
        <taxon>Agaricomycetidae</taxon>
        <taxon>Agaricales</taxon>
        <taxon>Agaricineae</taxon>
        <taxon>Psathyrellaceae</taxon>
        <taxon>Ephemerocybe</taxon>
    </lineage>
</organism>
<evidence type="ECO:0000313" key="12">
    <source>
        <dbReference type="EMBL" id="KAF5320589.1"/>
    </source>
</evidence>
<evidence type="ECO:0000313" key="13">
    <source>
        <dbReference type="Proteomes" id="UP000541558"/>
    </source>
</evidence>
<dbReference type="PANTHER" id="PTHR12001">
    <property type="entry name" value="GERANYLGERANYL PYROPHOSPHATE SYNTHASE"/>
    <property type="match status" value="1"/>
</dbReference>
<keyword evidence="3" id="KW-0479">Metal-binding</keyword>
<evidence type="ECO:0000256" key="11">
    <source>
        <dbReference type="RuleBase" id="RU004466"/>
    </source>
</evidence>
<dbReference type="OrthoDB" id="6921389at2759"/>
<keyword evidence="13" id="KW-1185">Reference proteome</keyword>
<keyword evidence="11" id="KW-0808">Transferase</keyword>
<dbReference type="GO" id="GO:0004659">
    <property type="term" value="F:prenyltransferase activity"/>
    <property type="evidence" value="ECO:0007669"/>
    <property type="project" value="InterPro"/>
</dbReference>
<dbReference type="Pfam" id="PF00348">
    <property type="entry name" value="polyprenyl_synt"/>
    <property type="match status" value="1"/>
</dbReference>
<dbReference type="GO" id="GO:0008299">
    <property type="term" value="P:isoprenoid biosynthetic process"/>
    <property type="evidence" value="ECO:0007669"/>
    <property type="project" value="InterPro"/>
</dbReference>
<evidence type="ECO:0000256" key="3">
    <source>
        <dbReference type="ARBA" id="ARBA00022723"/>
    </source>
</evidence>
<dbReference type="PROSITE" id="PS00723">
    <property type="entry name" value="POLYPRENYL_SYNTHASE_1"/>
    <property type="match status" value="1"/>
</dbReference>
<dbReference type="Proteomes" id="UP000541558">
    <property type="component" value="Unassembled WGS sequence"/>
</dbReference>
<comment type="caution">
    <text evidence="12">The sequence shown here is derived from an EMBL/GenBank/DDBJ whole genome shotgun (WGS) entry which is preliminary data.</text>
</comment>
<reference evidence="12 13" key="1">
    <citation type="journal article" date="2020" name="ISME J.">
        <title>Uncovering the hidden diversity of litter-decomposition mechanisms in mushroom-forming fungi.</title>
        <authorList>
            <person name="Floudas D."/>
            <person name="Bentzer J."/>
            <person name="Ahren D."/>
            <person name="Johansson T."/>
            <person name="Persson P."/>
            <person name="Tunlid A."/>
        </authorList>
    </citation>
    <scope>NUCLEOTIDE SEQUENCE [LARGE SCALE GENOMIC DNA]</scope>
    <source>
        <strain evidence="12 13">CBS 175.51</strain>
    </source>
</reference>
<dbReference type="SUPFAM" id="SSF48576">
    <property type="entry name" value="Terpenoid synthases"/>
    <property type="match status" value="1"/>
</dbReference>
<sequence length="326" mass="36611">MAIETSLPINRSVAEYVGLPPWTEKNEEALLEAYTYIIGIPGKDLRTQLLRAFNTWYGLDDETFGIISECVAMLHNASLLFDDIEDFTELRRGQPVAHRVFGLPRTINTAAYAMFVAMSKLYTIPGLKQSTHQTLLDIFLEEILELHRGQGLEIFWRETVTCPTEDEYFCMIKQKTGGLFRLGVRLMAACSQNAGVDSTSVVDLFSVFFQVRDDVMNLDSSDYAAAKGFAEDLTEGKFSFPVVHSVRTSREKGNDSDAEWLLDNLGSHTTDVELKKEMISHIRNKTGSLVYARDVLRDVEAKMLGEIQRLGGNRGLEAIVAKLHVD</sequence>
<accession>A0A8H5BCA8</accession>
<evidence type="ECO:0000256" key="2">
    <source>
        <dbReference type="ARBA" id="ARBA00006706"/>
    </source>
</evidence>
<evidence type="ECO:0000256" key="7">
    <source>
        <dbReference type="ARBA" id="ARBA00032424"/>
    </source>
</evidence>
<dbReference type="PANTHER" id="PTHR12001:SF44">
    <property type="entry name" value="GERANYLGERANYL PYROPHOSPHATE SYNTHASE"/>
    <property type="match status" value="1"/>
</dbReference>
<dbReference type="CDD" id="cd00685">
    <property type="entry name" value="Trans_IPPS_HT"/>
    <property type="match status" value="1"/>
</dbReference>
<dbReference type="EMBL" id="JAACJK010000168">
    <property type="protein sequence ID" value="KAF5320589.1"/>
    <property type="molecule type" value="Genomic_DNA"/>
</dbReference>
<dbReference type="SFLD" id="SFLDS00005">
    <property type="entry name" value="Isoprenoid_Synthase_Type_I"/>
    <property type="match status" value="1"/>
</dbReference>
<comment type="similarity">
    <text evidence="2 11">Belongs to the FPP/GGPP synthase family.</text>
</comment>
<dbReference type="AlphaFoldDB" id="A0A8H5BCA8"/>
<dbReference type="InterPro" id="IPR000092">
    <property type="entry name" value="Polyprenyl_synt"/>
</dbReference>
<comment type="cofactor">
    <cofactor evidence="1">
        <name>Mg(2+)</name>
        <dbReference type="ChEBI" id="CHEBI:18420"/>
    </cofactor>
</comment>
<dbReference type="InterPro" id="IPR033749">
    <property type="entry name" value="Polyprenyl_synt_CS"/>
</dbReference>